<evidence type="ECO:0000259" key="5">
    <source>
        <dbReference type="PROSITE" id="PS51292"/>
    </source>
</evidence>
<dbReference type="SMART" id="SM00744">
    <property type="entry name" value="RINGv"/>
    <property type="match status" value="1"/>
</dbReference>
<evidence type="ECO:0000313" key="7">
    <source>
        <dbReference type="Proteomes" id="UP000287166"/>
    </source>
</evidence>
<dbReference type="PROSITE" id="PS51292">
    <property type="entry name" value="ZF_RING_CH"/>
    <property type="match status" value="1"/>
</dbReference>
<dbReference type="STRING" id="139825.A0A401G785"/>
<dbReference type="InterPro" id="IPR011016">
    <property type="entry name" value="Znf_RING-CH"/>
</dbReference>
<dbReference type="Pfam" id="PF12906">
    <property type="entry name" value="RINGv"/>
    <property type="match status" value="1"/>
</dbReference>
<dbReference type="GeneID" id="38774948"/>
<keyword evidence="4" id="KW-1133">Transmembrane helix</keyword>
<gene>
    <name evidence="6" type="ORF">SCP_0109130</name>
</gene>
<feature type="transmembrane region" description="Helical" evidence="4">
    <location>
        <begin position="116"/>
        <end position="141"/>
    </location>
</feature>
<protein>
    <submittedName>
        <fullName evidence="6">Zf-C3HC4-domain-containing protein</fullName>
    </submittedName>
</protein>
<name>A0A401G785_9APHY</name>
<dbReference type="PANTHER" id="PTHR46347">
    <property type="entry name" value="RING/FYVE/PHD ZINC FINGER SUPERFAMILY PROTEIN"/>
    <property type="match status" value="1"/>
</dbReference>
<dbReference type="InterPro" id="IPR013083">
    <property type="entry name" value="Znf_RING/FYVE/PHD"/>
</dbReference>
<dbReference type="InParanoid" id="A0A401G785"/>
<keyword evidence="1" id="KW-0479">Metal-binding</keyword>
<keyword evidence="2" id="KW-0863">Zinc-finger</keyword>
<feature type="domain" description="RING-CH-type" evidence="5">
    <location>
        <begin position="38"/>
        <end position="104"/>
    </location>
</feature>
<keyword evidence="7" id="KW-1185">Reference proteome</keyword>
<dbReference type="PANTHER" id="PTHR46347:SF1">
    <property type="entry name" value="RING_FYVE_PHD ZINC FINGER SUPERFAMILY PROTEIN"/>
    <property type="match status" value="1"/>
</dbReference>
<reference evidence="6 7" key="1">
    <citation type="journal article" date="2018" name="Sci. Rep.">
        <title>Genome sequence of the cauliflower mushroom Sparassis crispa (Hanabiratake) and its association with beneficial usage.</title>
        <authorList>
            <person name="Kiyama R."/>
            <person name="Furutani Y."/>
            <person name="Kawaguchi K."/>
            <person name="Nakanishi T."/>
        </authorList>
    </citation>
    <scope>NUCLEOTIDE SEQUENCE [LARGE SCALE GENOMIC DNA]</scope>
</reference>
<comment type="caution">
    <text evidence="6">The sequence shown here is derived from an EMBL/GenBank/DDBJ whole genome shotgun (WGS) entry which is preliminary data.</text>
</comment>
<dbReference type="Proteomes" id="UP000287166">
    <property type="component" value="Unassembled WGS sequence"/>
</dbReference>
<evidence type="ECO:0000256" key="4">
    <source>
        <dbReference type="SAM" id="Phobius"/>
    </source>
</evidence>
<sequence length="291" mass="32150">MVISTPSRTSHVTCTPAPQAYRAIAEVYNTNRLGISPPKMSEGKQCRICFDGEDPQLGRLIKPCLCKGTISHVHVKCLQKWRNTSHNPGAFYSCPQCGYKYHFARTRVVGIATNPVVVAAVSSILFTVLVLCSSFVTTSLLSDEEDPLGSTYSLYYPFEMFQNLVRATIRILIDDGLLDESVVQQLMNGTSTGASHGSPSLLRRLLRRFLLGLPVVGAGSVAHMLLSVPLPFHWLRIRSRVVRDSRDLVALAIVAVVLMGAARALYKVYKITERLTQYLLLRAEDAILEVA</sequence>
<accession>A0A401G785</accession>
<feature type="transmembrane region" description="Helical" evidence="4">
    <location>
        <begin position="209"/>
        <end position="228"/>
    </location>
</feature>
<evidence type="ECO:0000313" key="6">
    <source>
        <dbReference type="EMBL" id="GBE78031.1"/>
    </source>
</evidence>
<dbReference type="SUPFAM" id="SSF57850">
    <property type="entry name" value="RING/U-box"/>
    <property type="match status" value="1"/>
</dbReference>
<dbReference type="RefSeq" id="XP_027608944.1">
    <property type="nucleotide sequence ID" value="XM_027753143.1"/>
</dbReference>
<keyword evidence="4" id="KW-0472">Membrane</keyword>
<dbReference type="Gene3D" id="3.30.40.10">
    <property type="entry name" value="Zinc/RING finger domain, C3HC4 (zinc finger)"/>
    <property type="match status" value="1"/>
</dbReference>
<dbReference type="GO" id="GO:0008270">
    <property type="term" value="F:zinc ion binding"/>
    <property type="evidence" value="ECO:0007669"/>
    <property type="project" value="UniProtKB-KW"/>
</dbReference>
<evidence type="ECO:0000256" key="3">
    <source>
        <dbReference type="ARBA" id="ARBA00022833"/>
    </source>
</evidence>
<feature type="transmembrane region" description="Helical" evidence="4">
    <location>
        <begin position="248"/>
        <end position="266"/>
    </location>
</feature>
<dbReference type="EMBL" id="BFAD01000001">
    <property type="protein sequence ID" value="GBE78031.1"/>
    <property type="molecule type" value="Genomic_DNA"/>
</dbReference>
<dbReference type="OrthoDB" id="264354at2759"/>
<dbReference type="CDD" id="cd16495">
    <property type="entry name" value="RING_CH-C4HC3_MARCH"/>
    <property type="match status" value="1"/>
</dbReference>
<proteinExistence type="predicted"/>
<keyword evidence="4" id="KW-0812">Transmembrane</keyword>
<evidence type="ECO:0000256" key="2">
    <source>
        <dbReference type="ARBA" id="ARBA00022771"/>
    </source>
</evidence>
<dbReference type="AlphaFoldDB" id="A0A401G785"/>
<evidence type="ECO:0000256" key="1">
    <source>
        <dbReference type="ARBA" id="ARBA00022723"/>
    </source>
</evidence>
<organism evidence="6 7">
    <name type="scientific">Sparassis crispa</name>
    <dbReference type="NCBI Taxonomy" id="139825"/>
    <lineage>
        <taxon>Eukaryota</taxon>
        <taxon>Fungi</taxon>
        <taxon>Dikarya</taxon>
        <taxon>Basidiomycota</taxon>
        <taxon>Agaricomycotina</taxon>
        <taxon>Agaricomycetes</taxon>
        <taxon>Polyporales</taxon>
        <taxon>Sparassidaceae</taxon>
        <taxon>Sparassis</taxon>
    </lineage>
</organism>
<keyword evidence="3" id="KW-0862">Zinc</keyword>